<keyword evidence="7" id="KW-1185">Reference proteome</keyword>
<dbReference type="GO" id="GO:0004674">
    <property type="term" value="F:protein serine/threonine kinase activity"/>
    <property type="evidence" value="ECO:0007669"/>
    <property type="project" value="TreeGrafter"/>
</dbReference>
<keyword evidence="3" id="KW-0418">Kinase</keyword>
<evidence type="ECO:0000313" key="7">
    <source>
        <dbReference type="Proteomes" id="UP000064921"/>
    </source>
</evidence>
<evidence type="ECO:0000259" key="5">
    <source>
        <dbReference type="Pfam" id="PF13657"/>
    </source>
</evidence>
<dbReference type="Pfam" id="PF07804">
    <property type="entry name" value="HipA_C"/>
    <property type="match status" value="1"/>
</dbReference>
<dbReference type="PANTHER" id="PTHR37419">
    <property type="entry name" value="SERINE/THREONINE-PROTEIN KINASE TOXIN HIPA"/>
    <property type="match status" value="1"/>
</dbReference>
<protein>
    <submittedName>
        <fullName evidence="6">Toxin HipA</fullName>
    </submittedName>
</protein>
<feature type="domain" description="HipA N-terminal subdomain 1" evidence="5">
    <location>
        <begin position="10"/>
        <end position="109"/>
    </location>
</feature>
<dbReference type="GO" id="GO:0005829">
    <property type="term" value="C:cytosol"/>
    <property type="evidence" value="ECO:0007669"/>
    <property type="project" value="TreeGrafter"/>
</dbReference>
<evidence type="ECO:0000313" key="6">
    <source>
        <dbReference type="EMBL" id="ALV29654.1"/>
    </source>
</evidence>
<organism evidence="6 7">
    <name type="scientific">Pannonibacter phragmitetus</name>
    <dbReference type="NCBI Taxonomy" id="121719"/>
    <lineage>
        <taxon>Bacteria</taxon>
        <taxon>Pseudomonadati</taxon>
        <taxon>Pseudomonadota</taxon>
        <taxon>Alphaproteobacteria</taxon>
        <taxon>Hyphomicrobiales</taxon>
        <taxon>Stappiaceae</taxon>
        <taxon>Pannonibacter</taxon>
    </lineage>
</organism>
<dbReference type="InterPro" id="IPR017508">
    <property type="entry name" value="HipA_N1"/>
</dbReference>
<evidence type="ECO:0000256" key="2">
    <source>
        <dbReference type="ARBA" id="ARBA00022679"/>
    </source>
</evidence>
<dbReference type="RefSeq" id="WP_058900412.1">
    <property type="nucleotide sequence ID" value="NZ_CP013068.1"/>
</dbReference>
<evidence type="ECO:0000256" key="1">
    <source>
        <dbReference type="ARBA" id="ARBA00010164"/>
    </source>
</evidence>
<dbReference type="KEGG" id="pphr:APZ00_23570"/>
<dbReference type="InterPro" id="IPR012893">
    <property type="entry name" value="HipA-like_C"/>
</dbReference>
<dbReference type="PANTHER" id="PTHR37419:SF1">
    <property type="entry name" value="SERINE_THREONINE-PROTEIN KINASE TOXIN HIPA"/>
    <property type="match status" value="1"/>
</dbReference>
<proteinExistence type="inferred from homology"/>
<evidence type="ECO:0000256" key="3">
    <source>
        <dbReference type="ARBA" id="ARBA00022777"/>
    </source>
</evidence>
<reference evidence="6 7" key="1">
    <citation type="submission" date="2015-10" db="EMBL/GenBank/DDBJ databases">
        <title>The world's first case of liver abscess caused by Pannonibacter phragmitetus.</title>
        <authorList>
            <person name="Ming D."/>
            <person name="Wang M."/>
            <person name="Zhou Y."/>
            <person name="Jiang T."/>
            <person name="Hu S."/>
        </authorList>
    </citation>
    <scope>NUCLEOTIDE SEQUENCE [LARGE SCALE GENOMIC DNA]</scope>
    <source>
        <strain evidence="6 7">31801</strain>
    </source>
</reference>
<comment type="similarity">
    <text evidence="1">Belongs to the HipA Ser/Thr kinase family.</text>
</comment>
<dbReference type="InterPro" id="IPR052028">
    <property type="entry name" value="HipA_Ser/Thr_kinase"/>
</dbReference>
<evidence type="ECO:0000259" key="4">
    <source>
        <dbReference type="Pfam" id="PF07804"/>
    </source>
</evidence>
<name>A0A0U3P7Q5_9HYPH</name>
<dbReference type="eggNOG" id="COG3550">
    <property type="taxonomic scope" value="Bacteria"/>
</dbReference>
<dbReference type="EMBL" id="CP013068">
    <property type="protein sequence ID" value="ALV29654.1"/>
    <property type="molecule type" value="Genomic_DNA"/>
</dbReference>
<dbReference type="CDD" id="cd17808">
    <property type="entry name" value="HipA_Ec_like"/>
    <property type="match status" value="1"/>
</dbReference>
<feature type="domain" description="HipA-like C-terminal" evidence="4">
    <location>
        <begin position="154"/>
        <end position="394"/>
    </location>
</feature>
<dbReference type="AlphaFoldDB" id="A0A0U3P7Q5"/>
<dbReference type="STRING" id="121719.APZ00_23570"/>
<dbReference type="Proteomes" id="UP000064921">
    <property type="component" value="Chromosome"/>
</dbReference>
<keyword evidence="2" id="KW-0808">Transferase</keyword>
<gene>
    <name evidence="6" type="ORF">APZ00_23570</name>
</gene>
<dbReference type="NCBIfam" id="TIGR03071">
    <property type="entry name" value="couple_hipA"/>
    <property type="match status" value="1"/>
</dbReference>
<sequence>MARKRQNPPLQVLINGRRAGLLMQEANGAVLFSYERDWLDWEHAFPVSLSLPLREERYSGAAVISFFENLLPDNVGIRRQVAARVKAHGTDAYSLLSKIGGDCVGALQFLAEDADPGKAGTISGHPISDEGIARKIAALKMAPLGMDGEDAFRISIAGAQEKTALLRHAGQWMIPDGTTPTTHIIKPQIGQIPGGIDLSNSIENEYLCLRLCAAFGLPVANAGIVDFAGTKALAIERFDRFWTADGRLLRLPQEDMCQALSVPPERKYQADGGPDNQAVMTLLKGSDRPEEDQRAYLKAQIVFWLIGATDGHAKNFSIFLRTGGRYQLTPLYDVLTAQPSVDAGQVDISRFKMAISAGDRNHYKIASITPRHFLQTAGRCDFDPAIIARELETLLDTGHAAAQACISSLPGSFPEELVHSTLQGMRSRLRSIELWRNAN</sequence>
<dbReference type="Pfam" id="PF13657">
    <property type="entry name" value="Couple_hipA"/>
    <property type="match status" value="1"/>
</dbReference>
<accession>A0A0U3P7Q5</accession>